<name>C5LGR6_PERM5</name>
<dbReference type="OMA" id="VMELEHT"/>
<feature type="coiled-coil region" evidence="1">
    <location>
        <begin position="310"/>
        <end position="389"/>
    </location>
</feature>
<feature type="region of interest" description="Disordered" evidence="2">
    <location>
        <begin position="696"/>
        <end position="734"/>
    </location>
</feature>
<proteinExistence type="predicted"/>
<feature type="compositionally biased region" description="Basic and acidic residues" evidence="2">
    <location>
        <begin position="98"/>
        <end position="108"/>
    </location>
</feature>
<accession>C5LGR6</accession>
<keyword evidence="1" id="KW-0175">Coiled coil</keyword>
<keyword evidence="4" id="KW-1185">Reference proteome</keyword>
<dbReference type="RefSeq" id="XP_002772295.1">
    <property type="nucleotide sequence ID" value="XM_002772249.1"/>
</dbReference>
<gene>
    <name evidence="3" type="ORF">Pmar_PMAR023098</name>
</gene>
<feature type="compositionally biased region" description="Acidic residues" evidence="2">
    <location>
        <begin position="85"/>
        <end position="97"/>
    </location>
</feature>
<dbReference type="Proteomes" id="UP000007800">
    <property type="component" value="Unassembled WGS sequence"/>
</dbReference>
<protein>
    <submittedName>
        <fullName evidence="3">Cytoplasmic linker protein, putative</fullName>
    </submittedName>
</protein>
<feature type="compositionally biased region" description="Basic and acidic residues" evidence="2">
    <location>
        <begin position="75"/>
        <end position="84"/>
    </location>
</feature>
<feature type="compositionally biased region" description="Polar residues" evidence="2">
    <location>
        <begin position="477"/>
        <end position="490"/>
    </location>
</feature>
<feature type="coiled-coil region" evidence="1">
    <location>
        <begin position="228"/>
        <end position="283"/>
    </location>
</feature>
<dbReference type="GeneID" id="9045350"/>
<organism evidence="4">
    <name type="scientific">Perkinsus marinus (strain ATCC 50983 / TXsc)</name>
    <dbReference type="NCBI Taxonomy" id="423536"/>
    <lineage>
        <taxon>Eukaryota</taxon>
        <taxon>Sar</taxon>
        <taxon>Alveolata</taxon>
        <taxon>Perkinsozoa</taxon>
        <taxon>Perkinsea</taxon>
        <taxon>Perkinsida</taxon>
        <taxon>Perkinsidae</taxon>
        <taxon>Perkinsus</taxon>
    </lineage>
</organism>
<feature type="region of interest" description="Disordered" evidence="2">
    <location>
        <begin position="472"/>
        <end position="523"/>
    </location>
</feature>
<evidence type="ECO:0000313" key="4">
    <source>
        <dbReference type="Proteomes" id="UP000007800"/>
    </source>
</evidence>
<feature type="region of interest" description="Disordered" evidence="2">
    <location>
        <begin position="411"/>
        <end position="457"/>
    </location>
</feature>
<dbReference type="InParanoid" id="C5LGR6"/>
<evidence type="ECO:0000313" key="3">
    <source>
        <dbReference type="EMBL" id="EER04111.1"/>
    </source>
</evidence>
<dbReference type="AlphaFoldDB" id="C5LGR6"/>
<reference evidence="3 4" key="1">
    <citation type="submission" date="2008-07" db="EMBL/GenBank/DDBJ databases">
        <authorList>
            <person name="El-Sayed N."/>
            <person name="Caler E."/>
            <person name="Inman J."/>
            <person name="Amedeo P."/>
            <person name="Hass B."/>
            <person name="Wortman J."/>
        </authorList>
    </citation>
    <scope>NUCLEOTIDE SEQUENCE [LARGE SCALE GENOMIC DNA]</scope>
    <source>
        <strain evidence="4">ATCC 50983 / TXsc</strain>
    </source>
</reference>
<feature type="compositionally biased region" description="Basic and acidic residues" evidence="2">
    <location>
        <begin position="509"/>
        <end position="523"/>
    </location>
</feature>
<dbReference type="OrthoDB" id="10387991at2759"/>
<feature type="compositionally biased region" description="Polar residues" evidence="2">
    <location>
        <begin position="497"/>
        <end position="507"/>
    </location>
</feature>
<feature type="compositionally biased region" description="Low complexity" evidence="2">
    <location>
        <begin position="432"/>
        <end position="443"/>
    </location>
</feature>
<dbReference type="EMBL" id="GG681874">
    <property type="protein sequence ID" value="EER04111.1"/>
    <property type="molecule type" value="Genomic_DNA"/>
</dbReference>
<sequence>MNRQIVAQASVGLIRSGILSNTAPVAATLSRRSMFSTSRAVWAQTNTGPLPEADKFEAAKKICDEMDQSAASLKTKLDSVKEPTESVEDSEGGELTEEERKARETEAERLAEQAAASEKLWNILVPERNMGLTSPAFLILLVLTILLHMYNNHMDAEMDEIMKKKRILRIKREKLEREGKVDMTYFQPVEDEDATEQVGDSTTDIVVMEGGCLRQCKLVTHHANRSTLSRLEKERSRLVLELDEYRESNVALRSDLEQCVDRLNACEDELVFQHNELERSTKEGFHLKKKVEKMDALLKREFGEDAATQFSALLDENERLQDELDDMAEEREQLEAELQNHPTAGYDINGMTQQVEQLTEDNKDLSSEIDDLREESDRLRRKLATLQTEHDVALAKLSAIDETARPVVQEGVQTDEAWMPTVEEGSEEEDVGSLAASSSPEDSSIGRERGLSQDTELNTLRMAYDLLQEENEETKHQLTPSTSAEISSDTTPRKAKSNSSSIATPPTLSREDSNKIDPLEKQVEDLEASLRDKDGKIASLQEYVADLERMQREGVVLNGQGKEVAAGDEGGGHDDASKVAARLAGEIEGYQEQLKAKDEQIEELRKLADAASKSTENSTSKASDASMASISQDDLASLKSRCKKLEEAKRLSDSQLEYVQSEYDKLRKEKEKQVMELEHTIVDTKLKLAQVHTQADKTEYNNYRSVRNFDSQYGRDTPKKHESSHRRIQFTEDP</sequence>
<feature type="compositionally biased region" description="Polar residues" evidence="2">
    <location>
        <begin position="612"/>
        <end position="631"/>
    </location>
</feature>
<feature type="region of interest" description="Disordered" evidence="2">
    <location>
        <begin position="607"/>
        <end position="631"/>
    </location>
</feature>
<feature type="compositionally biased region" description="Polar residues" evidence="2">
    <location>
        <begin position="700"/>
        <end position="711"/>
    </location>
</feature>
<feature type="region of interest" description="Disordered" evidence="2">
    <location>
        <begin position="74"/>
        <end position="108"/>
    </location>
</feature>
<evidence type="ECO:0000256" key="1">
    <source>
        <dbReference type="SAM" id="Coils"/>
    </source>
</evidence>
<evidence type="ECO:0000256" key="2">
    <source>
        <dbReference type="SAM" id="MobiDB-lite"/>
    </source>
</evidence>